<gene>
    <name evidence="2" type="ORF">FUAX_39790</name>
</gene>
<organism evidence="2 3">
    <name type="scientific">Fulvitalea axinellae</name>
    <dbReference type="NCBI Taxonomy" id="1182444"/>
    <lineage>
        <taxon>Bacteria</taxon>
        <taxon>Pseudomonadati</taxon>
        <taxon>Bacteroidota</taxon>
        <taxon>Cytophagia</taxon>
        <taxon>Cytophagales</taxon>
        <taxon>Persicobacteraceae</taxon>
        <taxon>Fulvitalea</taxon>
    </lineage>
</organism>
<protein>
    <submittedName>
        <fullName evidence="2">Uncharacterized protein</fullName>
    </submittedName>
</protein>
<evidence type="ECO:0000313" key="2">
    <source>
        <dbReference type="EMBL" id="BDD11547.1"/>
    </source>
</evidence>
<dbReference type="KEGG" id="fax:FUAX_39790"/>
<geneLocation type="plasmid" evidence="2 3">
    <name>pFA1</name>
</geneLocation>
<dbReference type="RefSeq" id="WP_338395037.1">
    <property type="nucleotide sequence ID" value="NZ_AP025315.1"/>
</dbReference>
<accession>A0AAU9CU96</accession>
<dbReference type="Proteomes" id="UP001348817">
    <property type="component" value="Plasmid pFA1"/>
</dbReference>
<reference evidence="2 3" key="1">
    <citation type="submission" date="2021-12" db="EMBL/GenBank/DDBJ databases">
        <title>Genome sequencing of bacteria with rrn-lacking chromosome and rrn-plasmid.</title>
        <authorList>
            <person name="Anda M."/>
            <person name="Iwasaki W."/>
        </authorList>
    </citation>
    <scope>NUCLEOTIDE SEQUENCE [LARGE SCALE GENOMIC DNA]</scope>
    <source>
        <strain evidence="2 3">DSM 100852</strain>
        <plasmid evidence="2 3">pFA1</plasmid>
    </source>
</reference>
<proteinExistence type="predicted"/>
<dbReference type="AlphaFoldDB" id="A0AAU9CU96"/>
<sequence length="429" mass="50465">MFHPPKVRRKSDTGKRISPNTRQPIQRAVGFEVEVKNWKTYRTRPKGHPVMPWHIEREFTKGRYKHHTKDLLFKGRDYELTADCPFAGNSVPEFITIPFEEDFDGLHRANKAFAQIGELVDRMHHEAKIHPETLNRLDEYHAHGSVEAPTAMIDALPKPDFHPQANVGLRLTAVTDLFGLSSEKPITTPVAERLTRIKSLRGQPQRRERRSMAQAREKAERALDKFRYVFTIHEDWTPSEELLNLLAYMLHYIECPMINYHEYPKSFFPIMARTDFFMMYRLLPFEEQDYFSENDGNMFVKLFEMIKHSLPDIGELELDEEFFEEGIRNDQEADNYRLDGLTRKEWIRGVATGKDLLTSRNFPDQNINRELQTMGSWQKYDDLEAGGRAMPILELRRLQFTDNTEDLRAMAVEIFRTIIHLNEKHQPED</sequence>
<evidence type="ECO:0000313" key="3">
    <source>
        <dbReference type="Proteomes" id="UP001348817"/>
    </source>
</evidence>
<name>A0AAU9CU96_9BACT</name>
<evidence type="ECO:0000256" key="1">
    <source>
        <dbReference type="SAM" id="MobiDB-lite"/>
    </source>
</evidence>
<feature type="region of interest" description="Disordered" evidence="1">
    <location>
        <begin position="1"/>
        <end position="24"/>
    </location>
</feature>
<dbReference type="EMBL" id="AP025315">
    <property type="protein sequence ID" value="BDD11547.1"/>
    <property type="molecule type" value="Genomic_DNA"/>
</dbReference>
<keyword evidence="3" id="KW-1185">Reference proteome</keyword>
<keyword evidence="2" id="KW-0614">Plasmid</keyword>